<proteinExistence type="predicted"/>
<accession>A0ABS4R7R6</accession>
<dbReference type="EMBL" id="JAGILA010000010">
    <property type="protein sequence ID" value="MBP2238932.1"/>
    <property type="molecule type" value="Genomic_DNA"/>
</dbReference>
<evidence type="ECO:0000313" key="2">
    <source>
        <dbReference type="EMBL" id="MBP2238932.1"/>
    </source>
</evidence>
<keyword evidence="1" id="KW-0472">Membrane</keyword>
<dbReference type="InterPro" id="IPR024239">
    <property type="entry name" value="SyrA"/>
</dbReference>
<evidence type="ECO:0000313" key="3">
    <source>
        <dbReference type="Proteomes" id="UP000730739"/>
    </source>
</evidence>
<name>A0ABS4R7R6_9HYPH</name>
<dbReference type="Pfam" id="PF11089">
    <property type="entry name" value="SyrA"/>
    <property type="match status" value="1"/>
</dbReference>
<keyword evidence="3" id="KW-1185">Reference proteome</keyword>
<gene>
    <name evidence="2" type="ORF">J2Z31_005473</name>
</gene>
<comment type="caution">
    <text evidence="2">The sequence shown here is derived from an EMBL/GenBank/DDBJ whole genome shotgun (WGS) entry which is preliminary data.</text>
</comment>
<sequence>MPFRNFPHIFCFLLCTDALAIYVVSHPVRSLFVVTLAHSLLLQIAYIGSVFFLICLAALAEMSKALRTLGPFNEAPSRRRAGMLA</sequence>
<reference evidence="2 3" key="1">
    <citation type="submission" date="2021-03" db="EMBL/GenBank/DDBJ databases">
        <title>Genomic Encyclopedia of Type Strains, Phase IV (KMG-IV): sequencing the most valuable type-strain genomes for metagenomic binning, comparative biology and taxonomic classification.</title>
        <authorList>
            <person name="Goeker M."/>
        </authorList>
    </citation>
    <scope>NUCLEOTIDE SEQUENCE [LARGE SCALE GENOMIC DNA]</scope>
    <source>
        <strain evidence="2 3">DSM 13372</strain>
    </source>
</reference>
<protein>
    <submittedName>
        <fullName evidence="2">Uncharacterized protein</fullName>
    </submittedName>
</protein>
<organism evidence="2 3">
    <name type="scientific">Sinorhizobium kostiense</name>
    <dbReference type="NCBI Taxonomy" id="76747"/>
    <lineage>
        <taxon>Bacteria</taxon>
        <taxon>Pseudomonadati</taxon>
        <taxon>Pseudomonadota</taxon>
        <taxon>Alphaproteobacteria</taxon>
        <taxon>Hyphomicrobiales</taxon>
        <taxon>Rhizobiaceae</taxon>
        <taxon>Sinorhizobium/Ensifer group</taxon>
        <taxon>Sinorhizobium</taxon>
    </lineage>
</organism>
<keyword evidence="1" id="KW-0812">Transmembrane</keyword>
<keyword evidence="1" id="KW-1133">Transmembrane helix</keyword>
<feature type="transmembrane region" description="Helical" evidence="1">
    <location>
        <begin position="36"/>
        <end position="59"/>
    </location>
</feature>
<evidence type="ECO:0000256" key="1">
    <source>
        <dbReference type="SAM" id="Phobius"/>
    </source>
</evidence>
<dbReference type="Proteomes" id="UP000730739">
    <property type="component" value="Unassembled WGS sequence"/>
</dbReference>